<evidence type="ECO:0000313" key="4">
    <source>
        <dbReference type="EMBL" id="EAU30116.1"/>
    </source>
</evidence>
<dbReference type="Pfam" id="PF03881">
    <property type="entry name" value="Fructosamin_kin"/>
    <property type="match status" value="1"/>
</dbReference>
<dbReference type="RefSeq" id="XP_001218547.1">
    <property type="nucleotide sequence ID" value="XM_001218546.1"/>
</dbReference>
<keyword evidence="3" id="KW-0472">Membrane</keyword>
<dbReference type="AlphaFoldDB" id="Q0C8Q9"/>
<dbReference type="VEuPathDB" id="FungiDB:ATEG_09925"/>
<organism evidence="4 5">
    <name type="scientific">Aspergillus terreus (strain NIH 2624 / FGSC A1156)</name>
    <dbReference type="NCBI Taxonomy" id="341663"/>
    <lineage>
        <taxon>Eukaryota</taxon>
        <taxon>Fungi</taxon>
        <taxon>Dikarya</taxon>
        <taxon>Ascomycota</taxon>
        <taxon>Pezizomycotina</taxon>
        <taxon>Eurotiomycetes</taxon>
        <taxon>Eurotiomycetidae</taxon>
        <taxon>Eurotiales</taxon>
        <taxon>Aspergillaceae</taxon>
        <taxon>Aspergillus</taxon>
        <taxon>Aspergillus subgen. Circumdati</taxon>
    </lineage>
</organism>
<dbReference type="InterPro" id="IPR011009">
    <property type="entry name" value="Kinase-like_dom_sf"/>
</dbReference>
<dbReference type="SUPFAM" id="SSF56112">
    <property type="entry name" value="Protein kinase-like (PK-like)"/>
    <property type="match status" value="1"/>
</dbReference>
<dbReference type="Proteomes" id="UP000007963">
    <property type="component" value="Unassembled WGS sequence"/>
</dbReference>
<evidence type="ECO:0000256" key="2">
    <source>
        <dbReference type="ARBA" id="ARBA00048655"/>
    </source>
</evidence>
<feature type="transmembrane region" description="Helical" evidence="3">
    <location>
        <begin position="282"/>
        <end position="303"/>
    </location>
</feature>
<dbReference type="GeneID" id="4354142"/>
<evidence type="ECO:0000256" key="3">
    <source>
        <dbReference type="SAM" id="Phobius"/>
    </source>
</evidence>
<dbReference type="GO" id="GO:0102193">
    <property type="term" value="F:protein-ribulosamine 3-kinase activity"/>
    <property type="evidence" value="ECO:0007669"/>
    <property type="project" value="UniProtKB-EC"/>
</dbReference>
<accession>Q0C8Q9</accession>
<proteinExistence type="predicted"/>
<feature type="transmembrane region" description="Helical" evidence="3">
    <location>
        <begin position="252"/>
        <end position="276"/>
    </location>
</feature>
<keyword evidence="3" id="KW-1133">Transmembrane helix</keyword>
<dbReference type="InterPro" id="IPR016477">
    <property type="entry name" value="Fructo-/Ketosamine-3-kinase"/>
</dbReference>
<dbReference type="EC" id="2.7.1.172" evidence="1"/>
<dbReference type="PANTHER" id="PTHR12149">
    <property type="entry name" value="FRUCTOSAMINE 3 KINASE-RELATED PROTEIN"/>
    <property type="match status" value="1"/>
</dbReference>
<dbReference type="Gene3D" id="3.90.1200.10">
    <property type="match status" value="1"/>
</dbReference>
<dbReference type="PANTHER" id="PTHR12149:SF8">
    <property type="entry name" value="PROTEIN-RIBULOSAMINE 3-KINASE"/>
    <property type="match status" value="1"/>
</dbReference>
<keyword evidence="3" id="KW-0812">Transmembrane</keyword>
<protein>
    <recommendedName>
        <fullName evidence="1">protein-ribulosamine 3-kinase</fullName>
        <ecNumber evidence="1">2.7.1.172</ecNumber>
    </recommendedName>
</protein>
<dbReference type="eggNOG" id="KOG3021">
    <property type="taxonomic scope" value="Eukaryota"/>
</dbReference>
<evidence type="ECO:0000313" key="5">
    <source>
        <dbReference type="Proteomes" id="UP000007963"/>
    </source>
</evidence>
<evidence type="ECO:0000256" key="1">
    <source>
        <dbReference type="ARBA" id="ARBA00011961"/>
    </source>
</evidence>
<sequence length="660" mass="73354">MYGYHHLPSTSDSCGPSFHLATTFGTAIWTTRHVGSLFSTNCVYFYNTAKIWPYELQGHILDDFEHSKIYSPSMLYAPFIFTIDSLRWCELTLQICLKTIRGIESKTGHGSWVPISKLTIEDIEQLTGTLGTSLNVICNIHRHANIIESVWEHHKELSGELLAVSGCDKVHAIDKTIISAIEVFQQELANTRIQAQFLEQRVRSQTSVLFNLLSHEHAKASDGHAKASNASAMASRELAAAARRDGSSMKTVAVLTMAFLPATFFATFFAIPSLAWSSPDKFVLYFVFTIPATVVTFVLWAGITQRASLRRIFLVVTSGFCNAAPETPIAQAQLVDPAILDTLGLPGQSTTMVPHGESNIANTFKLSSTVGGQEFHYFVKTSSNKDADIMFKGEHTSLNMISSVVPNLCPKSYAHGPLRASGGFFLAIEFLDTCLPPKNPPSARNLARKLARMHRTQAPVPEGYDIPMFGFPVPTFCGATVQDNSWKSSWAEFYADNRLRAILHVCMLANGSDPELALAVEKTATAVVTRLLGNDIIAGSIIPVIVHGDLHFYNTSHGIMAGSGDLEEVVYDPSCVYGHSEYDLGMMSIYSDSYGTDFWQEYHSLVPKAEPKEEWRDRVCLYRLYYILNFFAVHRENKAENRKEAMDIMRFLISKYSDSN</sequence>
<dbReference type="OrthoDB" id="5207033at2759"/>
<gene>
    <name evidence="4" type="ORF">ATEG_09925</name>
</gene>
<dbReference type="EMBL" id="CH476608">
    <property type="protein sequence ID" value="EAU30116.1"/>
    <property type="molecule type" value="Genomic_DNA"/>
</dbReference>
<name>Q0C8Q9_ASPTN</name>
<dbReference type="FunFam" id="3.90.1200.10:FF:000018">
    <property type="entry name" value="Fructosamine-3-kinase, putative"/>
    <property type="match status" value="1"/>
</dbReference>
<reference evidence="5" key="1">
    <citation type="submission" date="2005-09" db="EMBL/GenBank/DDBJ databases">
        <title>Annotation of the Aspergillus terreus NIH2624 genome.</title>
        <authorList>
            <person name="Birren B.W."/>
            <person name="Lander E.S."/>
            <person name="Galagan J.E."/>
            <person name="Nusbaum C."/>
            <person name="Devon K."/>
            <person name="Henn M."/>
            <person name="Ma L.-J."/>
            <person name="Jaffe D.B."/>
            <person name="Butler J."/>
            <person name="Alvarez P."/>
            <person name="Gnerre S."/>
            <person name="Grabherr M."/>
            <person name="Kleber M."/>
            <person name="Mauceli E.W."/>
            <person name="Brockman W."/>
            <person name="Rounsley S."/>
            <person name="Young S.K."/>
            <person name="LaButti K."/>
            <person name="Pushparaj V."/>
            <person name="DeCaprio D."/>
            <person name="Crawford M."/>
            <person name="Koehrsen M."/>
            <person name="Engels R."/>
            <person name="Montgomery P."/>
            <person name="Pearson M."/>
            <person name="Howarth C."/>
            <person name="Larson L."/>
            <person name="Luoma S."/>
            <person name="White J."/>
            <person name="Alvarado L."/>
            <person name="Kodira C.D."/>
            <person name="Zeng Q."/>
            <person name="Oleary S."/>
            <person name="Yandava C."/>
            <person name="Denning D.W."/>
            <person name="Nierman W.C."/>
            <person name="Milne T."/>
            <person name="Madden K."/>
        </authorList>
    </citation>
    <scope>NUCLEOTIDE SEQUENCE [LARGE SCALE GENOMIC DNA]</scope>
    <source>
        <strain evidence="5">NIH 2624 / FGSC A1156</strain>
    </source>
</reference>
<comment type="catalytic activity">
    <reaction evidence="2">
        <text>N(6)-D-ribulosyl-L-lysyl-[protein] + ATP = N(6)-(3-O-phospho-D-ribulosyl)-L-lysyl-[protein] + ADP + H(+)</text>
        <dbReference type="Rhea" id="RHEA:48432"/>
        <dbReference type="Rhea" id="RHEA-COMP:12103"/>
        <dbReference type="Rhea" id="RHEA-COMP:12104"/>
        <dbReference type="ChEBI" id="CHEBI:15378"/>
        <dbReference type="ChEBI" id="CHEBI:30616"/>
        <dbReference type="ChEBI" id="CHEBI:90418"/>
        <dbReference type="ChEBI" id="CHEBI:90420"/>
        <dbReference type="ChEBI" id="CHEBI:456216"/>
        <dbReference type="EC" id="2.7.1.172"/>
    </reaction>
    <physiologicalReaction direction="left-to-right" evidence="2">
        <dbReference type="Rhea" id="RHEA:48433"/>
    </physiologicalReaction>
</comment>
<dbReference type="HOGENOM" id="CLU_415585_0_0_1"/>
<dbReference type="Gene3D" id="1.20.58.340">
    <property type="entry name" value="Magnesium transport protein CorA, transmembrane region"/>
    <property type="match status" value="1"/>
</dbReference>